<keyword evidence="4" id="KW-0808">Transferase</keyword>
<evidence type="ECO:0000259" key="12">
    <source>
        <dbReference type="PROSITE" id="PS50112"/>
    </source>
</evidence>
<dbReference type="Gene3D" id="3.30.565.10">
    <property type="entry name" value="Histidine kinase-like ATPase, C-terminal domain"/>
    <property type="match status" value="1"/>
</dbReference>
<dbReference type="InterPro" id="IPR036890">
    <property type="entry name" value="HATPase_C_sf"/>
</dbReference>
<evidence type="ECO:0000313" key="13">
    <source>
        <dbReference type="EMBL" id="CCK78501.1"/>
    </source>
</evidence>
<evidence type="ECO:0000313" key="14">
    <source>
        <dbReference type="Proteomes" id="UP000007347"/>
    </source>
</evidence>
<evidence type="ECO:0000256" key="6">
    <source>
        <dbReference type="ARBA" id="ARBA00022777"/>
    </source>
</evidence>
<dbReference type="Pfam" id="PF13426">
    <property type="entry name" value="PAS_9"/>
    <property type="match status" value="1"/>
</dbReference>
<organism evidence="13 14">
    <name type="scientific">Desulfobacula toluolica (strain DSM 7467 / Tol2)</name>
    <dbReference type="NCBI Taxonomy" id="651182"/>
    <lineage>
        <taxon>Bacteria</taxon>
        <taxon>Pseudomonadati</taxon>
        <taxon>Thermodesulfobacteriota</taxon>
        <taxon>Desulfobacteria</taxon>
        <taxon>Desulfobacterales</taxon>
        <taxon>Desulfobacteraceae</taxon>
        <taxon>Desulfobacula</taxon>
    </lineage>
</organism>
<dbReference type="STRING" id="651182.TOL2_C03310"/>
<keyword evidence="3 9" id="KW-0597">Phosphoprotein</keyword>
<dbReference type="Pfam" id="PF00512">
    <property type="entry name" value="HisKA"/>
    <property type="match status" value="1"/>
</dbReference>
<dbReference type="SMART" id="SM00448">
    <property type="entry name" value="REC"/>
    <property type="match status" value="1"/>
</dbReference>
<dbReference type="KEGG" id="dto:TOL2_C03310"/>
<feature type="modified residue" description="4-aspartylphosphate" evidence="9">
    <location>
        <position position="563"/>
    </location>
</feature>
<feature type="domain" description="Histidine kinase" evidence="10">
    <location>
        <begin position="268"/>
        <end position="491"/>
    </location>
</feature>
<evidence type="ECO:0000256" key="5">
    <source>
        <dbReference type="ARBA" id="ARBA00022741"/>
    </source>
</evidence>
<keyword evidence="6 13" id="KW-0418">Kinase</keyword>
<evidence type="ECO:0000259" key="10">
    <source>
        <dbReference type="PROSITE" id="PS50109"/>
    </source>
</evidence>
<dbReference type="SUPFAM" id="SSF47384">
    <property type="entry name" value="Homodimeric domain of signal transducing histidine kinase"/>
    <property type="match status" value="1"/>
</dbReference>
<dbReference type="PRINTS" id="PR00344">
    <property type="entry name" value="BCTRLSENSOR"/>
</dbReference>
<dbReference type="RefSeq" id="WP_014955858.1">
    <property type="nucleotide sequence ID" value="NC_018645.1"/>
</dbReference>
<dbReference type="CDD" id="cd00082">
    <property type="entry name" value="HisKA"/>
    <property type="match status" value="1"/>
</dbReference>
<dbReference type="HOGENOM" id="CLU_000445_114_51_7"/>
<dbReference type="PANTHER" id="PTHR43065">
    <property type="entry name" value="SENSOR HISTIDINE KINASE"/>
    <property type="match status" value="1"/>
</dbReference>
<keyword evidence="8" id="KW-0902">Two-component regulatory system</keyword>
<evidence type="ECO:0000256" key="9">
    <source>
        <dbReference type="PROSITE-ProRule" id="PRU00169"/>
    </source>
</evidence>
<evidence type="ECO:0000256" key="3">
    <source>
        <dbReference type="ARBA" id="ARBA00022553"/>
    </source>
</evidence>
<keyword evidence="5" id="KW-0547">Nucleotide-binding</keyword>
<dbReference type="Pfam" id="PF02518">
    <property type="entry name" value="HATPase_c"/>
    <property type="match status" value="1"/>
</dbReference>
<dbReference type="InterPro" id="IPR011006">
    <property type="entry name" value="CheY-like_superfamily"/>
</dbReference>
<gene>
    <name evidence="13" type="ordered locus">TOL2_C03310</name>
</gene>
<dbReference type="PANTHER" id="PTHR43065:SF46">
    <property type="entry name" value="C4-DICARBOXYLATE TRANSPORT SENSOR PROTEIN DCTB"/>
    <property type="match status" value="1"/>
</dbReference>
<evidence type="ECO:0000256" key="4">
    <source>
        <dbReference type="ARBA" id="ARBA00022679"/>
    </source>
</evidence>
<dbReference type="CDD" id="cd00156">
    <property type="entry name" value="REC"/>
    <property type="match status" value="1"/>
</dbReference>
<dbReference type="PROSITE" id="PS50112">
    <property type="entry name" value="PAS"/>
    <property type="match status" value="1"/>
</dbReference>
<dbReference type="InterPro" id="IPR013656">
    <property type="entry name" value="PAS_4"/>
</dbReference>
<dbReference type="InterPro" id="IPR036097">
    <property type="entry name" value="HisK_dim/P_sf"/>
</dbReference>
<feature type="domain" description="Response regulatory" evidence="11">
    <location>
        <begin position="512"/>
        <end position="628"/>
    </location>
</feature>
<dbReference type="InterPro" id="IPR005467">
    <property type="entry name" value="His_kinase_dom"/>
</dbReference>
<dbReference type="SMART" id="SM00388">
    <property type="entry name" value="HisKA"/>
    <property type="match status" value="1"/>
</dbReference>
<dbReference type="Gene3D" id="3.30.450.20">
    <property type="entry name" value="PAS domain"/>
    <property type="match status" value="2"/>
</dbReference>
<feature type="domain" description="PAS" evidence="12">
    <location>
        <begin position="124"/>
        <end position="194"/>
    </location>
</feature>
<dbReference type="InterPro" id="IPR003594">
    <property type="entry name" value="HATPase_dom"/>
</dbReference>
<dbReference type="EMBL" id="FO203503">
    <property type="protein sequence ID" value="CCK78501.1"/>
    <property type="molecule type" value="Genomic_DNA"/>
</dbReference>
<dbReference type="PROSITE" id="PS50109">
    <property type="entry name" value="HIS_KIN"/>
    <property type="match status" value="1"/>
</dbReference>
<protein>
    <recommendedName>
        <fullName evidence="2">histidine kinase</fullName>
        <ecNumber evidence="2">2.7.13.3</ecNumber>
    </recommendedName>
</protein>
<dbReference type="CDD" id="cd00130">
    <property type="entry name" value="PAS"/>
    <property type="match status" value="2"/>
</dbReference>
<dbReference type="Pfam" id="PF08448">
    <property type="entry name" value="PAS_4"/>
    <property type="match status" value="1"/>
</dbReference>
<dbReference type="GO" id="GO:0005524">
    <property type="term" value="F:ATP binding"/>
    <property type="evidence" value="ECO:0007669"/>
    <property type="project" value="UniProtKB-KW"/>
</dbReference>
<dbReference type="InterPro" id="IPR004358">
    <property type="entry name" value="Sig_transdc_His_kin-like_C"/>
</dbReference>
<dbReference type="NCBIfam" id="TIGR00229">
    <property type="entry name" value="sensory_box"/>
    <property type="match status" value="2"/>
</dbReference>
<evidence type="ECO:0000256" key="7">
    <source>
        <dbReference type="ARBA" id="ARBA00022840"/>
    </source>
</evidence>
<dbReference type="InterPro" id="IPR000014">
    <property type="entry name" value="PAS"/>
</dbReference>
<comment type="catalytic activity">
    <reaction evidence="1">
        <text>ATP + protein L-histidine = ADP + protein N-phospho-L-histidine.</text>
        <dbReference type="EC" id="2.7.13.3"/>
    </reaction>
</comment>
<dbReference type="InterPro" id="IPR001789">
    <property type="entry name" value="Sig_transdc_resp-reg_receiver"/>
</dbReference>
<keyword evidence="14" id="KW-1185">Reference proteome</keyword>
<evidence type="ECO:0000256" key="1">
    <source>
        <dbReference type="ARBA" id="ARBA00000085"/>
    </source>
</evidence>
<evidence type="ECO:0000256" key="8">
    <source>
        <dbReference type="ARBA" id="ARBA00023012"/>
    </source>
</evidence>
<reference evidence="13 14" key="1">
    <citation type="journal article" date="2013" name="Environ. Microbiol.">
        <title>Complete genome, catabolic sub-proteomes and key-metabolites of Desulfobacula toluolica Tol2, a marine, aromatic compound-degrading, sulfate-reducing bacterium.</title>
        <authorList>
            <person name="Wohlbrand L."/>
            <person name="Jacob J.H."/>
            <person name="Kube M."/>
            <person name="Mussmann M."/>
            <person name="Jarling R."/>
            <person name="Beck A."/>
            <person name="Amann R."/>
            <person name="Wilkes H."/>
            <person name="Reinhardt R."/>
            <person name="Rabus R."/>
        </authorList>
    </citation>
    <scope>NUCLEOTIDE SEQUENCE [LARGE SCALE GENOMIC DNA]</scope>
    <source>
        <strain evidence="14">DSM 7467 / Tol2</strain>
    </source>
</reference>
<dbReference type="PROSITE" id="PS50110">
    <property type="entry name" value="RESPONSE_REGULATORY"/>
    <property type="match status" value="1"/>
</dbReference>
<keyword evidence="7" id="KW-0067">ATP-binding</keyword>
<dbReference type="SUPFAM" id="SSF55785">
    <property type="entry name" value="PYP-like sensor domain (PAS domain)"/>
    <property type="match status" value="2"/>
</dbReference>
<evidence type="ECO:0000259" key="11">
    <source>
        <dbReference type="PROSITE" id="PS50110"/>
    </source>
</evidence>
<dbReference type="SUPFAM" id="SSF52172">
    <property type="entry name" value="CheY-like"/>
    <property type="match status" value="1"/>
</dbReference>
<dbReference type="OrthoDB" id="5487437at2"/>
<dbReference type="GO" id="GO:0000155">
    <property type="term" value="F:phosphorelay sensor kinase activity"/>
    <property type="evidence" value="ECO:0007669"/>
    <property type="project" value="InterPro"/>
</dbReference>
<dbReference type="InterPro" id="IPR035965">
    <property type="entry name" value="PAS-like_dom_sf"/>
</dbReference>
<dbReference type="InterPro" id="IPR003661">
    <property type="entry name" value="HisK_dim/P_dom"/>
</dbReference>
<dbReference type="EC" id="2.7.13.3" evidence="2"/>
<dbReference type="SMART" id="SM00387">
    <property type="entry name" value="HATPase_c"/>
    <property type="match status" value="1"/>
</dbReference>
<dbReference type="Proteomes" id="UP000007347">
    <property type="component" value="Chromosome"/>
</dbReference>
<name>K0NCF4_DESTT</name>
<accession>K0NCF4</accession>
<dbReference type="Gene3D" id="3.40.50.2300">
    <property type="match status" value="1"/>
</dbReference>
<dbReference type="SUPFAM" id="SSF55874">
    <property type="entry name" value="ATPase domain of HSP90 chaperone/DNA topoisomerase II/histidine kinase"/>
    <property type="match status" value="1"/>
</dbReference>
<evidence type="ECO:0000256" key="2">
    <source>
        <dbReference type="ARBA" id="ARBA00012438"/>
    </source>
</evidence>
<dbReference type="SMART" id="SM00091">
    <property type="entry name" value="PAS"/>
    <property type="match status" value="2"/>
</dbReference>
<sequence length="655" mass="74244">MEQNQYKELFNRSSNAILVIIDDKFFDCNAATLKLLGYSNKQELLNKHPSDFSPEKQPDGRFSHEKANDLFDIAYKKGSIRFEWDHKKADGTIFPVEVLLTVIPNGSKKTFYAVWRDISDKKWSEQILNSIINAISDPIYVKDETQKYIALNDALLNLVGLSKEDMMNKSIHDIFSHKRAKIIRDKDDTVFNSGIEHTNKGIITDAKGHKRIISTKKAVFTNEENKKILVGVIKDITEQVENYKEKEKLKNQLLQAQKMEAMGTLAGGIAHDFNNILSGIFGYAQLAKNHVNDPEKATIYINEIINGANKAVELVQQILTFTRKSTQKKKPLRIYIVVKEAIKLLRASIPVTITIKENIHSRAKVIADPGKIHQVVMNLCTNAYQAMIDTGGILSVELKEIKIQNQRHTPRLNLMPGNYIRLEVKDTGQGMTRKTMNKIFEPYFTTKAANNGTGIGLSVVHGIVEEHNGYIEVDSRKGQGTSFKVFFPIIQEKTVVETAKPEKNILSQGSEKILLVDDNKNILDTTKKILEYHGYRVKSFSNVMDAFQVFKNNPLKFDLIISDVTMPGMTGDIFSRKVLDLRPDTPIILCSGFNENISEKKLQDIGIKKFFQKPVASNELISEIQHIFSYNNEPASKNISECFSRCNNLIPTHQH</sequence>
<dbReference type="Pfam" id="PF00072">
    <property type="entry name" value="Response_reg"/>
    <property type="match status" value="1"/>
</dbReference>
<proteinExistence type="predicted"/>
<dbReference type="AlphaFoldDB" id="K0NCF4"/>
<dbReference type="Gene3D" id="1.10.287.130">
    <property type="match status" value="1"/>
</dbReference>